<name>A0A2P2J6E7_RHIMU</name>
<accession>A0A2P2J6E7</accession>
<evidence type="ECO:0000313" key="2">
    <source>
        <dbReference type="EMBL" id="MBW89050.1"/>
    </source>
</evidence>
<dbReference type="AlphaFoldDB" id="A0A2P2J6E7"/>
<keyword evidence="1" id="KW-0472">Membrane</keyword>
<feature type="transmembrane region" description="Helical" evidence="1">
    <location>
        <begin position="40"/>
        <end position="64"/>
    </location>
</feature>
<dbReference type="EMBL" id="GGEC01008567">
    <property type="protein sequence ID" value="MBW89050.1"/>
    <property type="molecule type" value="Transcribed_RNA"/>
</dbReference>
<proteinExistence type="predicted"/>
<feature type="transmembrane region" description="Helical" evidence="1">
    <location>
        <begin position="7"/>
        <end position="34"/>
    </location>
</feature>
<reference evidence="2" key="1">
    <citation type="submission" date="2018-02" db="EMBL/GenBank/DDBJ databases">
        <title>Rhizophora mucronata_Transcriptome.</title>
        <authorList>
            <person name="Meera S.P."/>
            <person name="Sreeshan A."/>
            <person name="Augustine A."/>
        </authorList>
    </citation>
    <scope>NUCLEOTIDE SEQUENCE</scope>
    <source>
        <tissue evidence="2">Leaf</tissue>
    </source>
</reference>
<keyword evidence="1" id="KW-0812">Transmembrane</keyword>
<protein>
    <submittedName>
        <fullName evidence="2">Uncharacterized protein</fullName>
    </submittedName>
</protein>
<organism evidence="2">
    <name type="scientific">Rhizophora mucronata</name>
    <name type="common">Asiatic mangrove</name>
    <dbReference type="NCBI Taxonomy" id="61149"/>
    <lineage>
        <taxon>Eukaryota</taxon>
        <taxon>Viridiplantae</taxon>
        <taxon>Streptophyta</taxon>
        <taxon>Embryophyta</taxon>
        <taxon>Tracheophyta</taxon>
        <taxon>Spermatophyta</taxon>
        <taxon>Magnoliopsida</taxon>
        <taxon>eudicotyledons</taxon>
        <taxon>Gunneridae</taxon>
        <taxon>Pentapetalae</taxon>
        <taxon>rosids</taxon>
        <taxon>fabids</taxon>
        <taxon>Malpighiales</taxon>
        <taxon>Rhizophoraceae</taxon>
        <taxon>Rhizophora</taxon>
    </lineage>
</organism>
<evidence type="ECO:0000256" key="1">
    <source>
        <dbReference type="SAM" id="Phobius"/>
    </source>
</evidence>
<sequence>MFWGSIGFLSICFSGEFHWGFACFVCFFGLWLAYLESKELLPFFFCSPSMSLSTNLLVLLWACLKGF</sequence>
<keyword evidence="1" id="KW-1133">Transmembrane helix</keyword>